<protein>
    <submittedName>
        <fullName evidence="6">Flagellar hook-associated protein 3 FlgL</fullName>
    </submittedName>
</protein>
<keyword evidence="6" id="KW-0282">Flagellum</keyword>
<dbReference type="Proteomes" id="UP000253628">
    <property type="component" value="Unassembled WGS sequence"/>
</dbReference>
<dbReference type="Gene3D" id="1.20.1330.10">
    <property type="entry name" value="f41 fragment of flagellin, N-terminal domain"/>
    <property type="match status" value="2"/>
</dbReference>
<dbReference type="GO" id="GO:0005576">
    <property type="term" value="C:extracellular region"/>
    <property type="evidence" value="ECO:0007669"/>
    <property type="project" value="UniProtKB-SubCell"/>
</dbReference>
<reference evidence="6 7" key="1">
    <citation type="submission" date="2018-06" db="EMBL/GenBank/DDBJ databases">
        <title>Genomic Encyclopedia of Type Strains, Phase IV (KMG-IV): sequencing the most valuable type-strain genomes for metagenomic binning, comparative biology and taxonomic classification.</title>
        <authorList>
            <person name="Goeker M."/>
        </authorList>
    </citation>
    <scope>NUCLEOTIDE SEQUENCE [LARGE SCALE GENOMIC DNA]</scope>
    <source>
        <strain evidence="6 7">DSM 25520</strain>
    </source>
</reference>
<dbReference type="SUPFAM" id="SSF64518">
    <property type="entry name" value="Phase 1 flagellin"/>
    <property type="match status" value="1"/>
</dbReference>
<keyword evidence="6" id="KW-0966">Cell projection</keyword>
<dbReference type="GO" id="GO:0005198">
    <property type="term" value="F:structural molecule activity"/>
    <property type="evidence" value="ECO:0007669"/>
    <property type="project" value="InterPro"/>
</dbReference>
<dbReference type="InterPro" id="IPR001492">
    <property type="entry name" value="Flagellin"/>
</dbReference>
<sequence>MRISSNLFFQTGLNSINAQQSDLMHLYQQIGSGQRMVTPADDPLAAAQAINIGQAQALNKRFADNREVAKNSLGIESNTLDSVTTLLQDVKTRLIEAGNGTMSDADRATLAGVLKSSKETLLGLANAKDGNGQYLFSGHAGSQPAFVTDANGKVTYNGDANQRLIQADQTRQIAGSDIGTDIFMRATAGARDYVTSADAGNTGTALIGKPVVTDSQGINVGKTFEVEFSNSAAVPPVLQYTITVKDISGGTTVGTPVTADYVTGTTSLNLGGGVQIDFSGAPAVGDKFSIQPANAGYVTTVQKADPLGTLSAGNTTVTDKTASYFGKPFTIDYSGGTVGDPFTVTFYSDNSLATPLGTTTGAFAVGTVAIPGAGVSLDIAGAAGAGDKVTVQPGQPTELNIFDTLDGVIKALTAPTEGDAVKTTAMLNTLGGAIQRIDLNYNQVLTVNSSLGSRLNEIDAIGGNGTLRNLGYTSQLSRLEDLDYYTATAQLQLRQSALEAAALAFKQLQGTSLFNMGSK</sequence>
<keyword evidence="4" id="KW-0975">Bacterial flagellum</keyword>
<dbReference type="InterPro" id="IPR013384">
    <property type="entry name" value="Flagell_FlgL"/>
</dbReference>
<comment type="caution">
    <text evidence="6">The sequence shown here is derived from an EMBL/GenBank/DDBJ whole genome shotgun (WGS) entry which is preliminary data.</text>
</comment>
<dbReference type="Pfam" id="PF00669">
    <property type="entry name" value="Flagellin_N"/>
    <property type="match status" value="1"/>
</dbReference>
<evidence type="ECO:0000256" key="1">
    <source>
        <dbReference type="ARBA" id="ARBA00004365"/>
    </source>
</evidence>
<evidence type="ECO:0000256" key="4">
    <source>
        <dbReference type="ARBA" id="ARBA00023143"/>
    </source>
</evidence>
<evidence type="ECO:0000313" key="7">
    <source>
        <dbReference type="Proteomes" id="UP000253628"/>
    </source>
</evidence>
<dbReference type="NCBIfam" id="TIGR02550">
    <property type="entry name" value="flagell_flgL"/>
    <property type="match status" value="1"/>
</dbReference>
<evidence type="ECO:0000313" key="6">
    <source>
        <dbReference type="EMBL" id="RBP43294.1"/>
    </source>
</evidence>
<accession>A0A366HKB1</accession>
<feature type="domain" description="Flagellin N-terminal" evidence="5">
    <location>
        <begin position="3"/>
        <end position="139"/>
    </location>
</feature>
<comment type="similarity">
    <text evidence="3">Belongs to the bacterial flagellin family.</text>
</comment>
<keyword evidence="7" id="KW-1185">Reference proteome</keyword>
<evidence type="ECO:0000256" key="2">
    <source>
        <dbReference type="ARBA" id="ARBA00004613"/>
    </source>
</evidence>
<dbReference type="InterPro" id="IPR001029">
    <property type="entry name" value="Flagellin_N"/>
</dbReference>
<keyword evidence="6" id="KW-0969">Cilium</keyword>
<evidence type="ECO:0000259" key="5">
    <source>
        <dbReference type="Pfam" id="PF00669"/>
    </source>
</evidence>
<evidence type="ECO:0000256" key="3">
    <source>
        <dbReference type="ARBA" id="ARBA00005709"/>
    </source>
</evidence>
<dbReference type="PANTHER" id="PTHR42792:SF1">
    <property type="entry name" value="FLAGELLAR HOOK-ASSOCIATED PROTEIN 3"/>
    <property type="match status" value="1"/>
</dbReference>
<dbReference type="GO" id="GO:0071973">
    <property type="term" value="P:bacterial-type flagellum-dependent cell motility"/>
    <property type="evidence" value="ECO:0007669"/>
    <property type="project" value="InterPro"/>
</dbReference>
<comment type="subcellular location">
    <subcellularLocation>
        <location evidence="1">Bacterial flagellum</location>
    </subcellularLocation>
    <subcellularLocation>
        <location evidence="2">Secreted</location>
    </subcellularLocation>
</comment>
<dbReference type="GO" id="GO:0009424">
    <property type="term" value="C:bacterial-type flagellum hook"/>
    <property type="evidence" value="ECO:0007669"/>
    <property type="project" value="InterPro"/>
</dbReference>
<organism evidence="6 7">
    <name type="scientific">Eoetvoesiella caeni</name>
    <dbReference type="NCBI Taxonomy" id="645616"/>
    <lineage>
        <taxon>Bacteria</taxon>
        <taxon>Pseudomonadati</taxon>
        <taxon>Pseudomonadota</taxon>
        <taxon>Betaproteobacteria</taxon>
        <taxon>Burkholderiales</taxon>
        <taxon>Alcaligenaceae</taxon>
        <taxon>Eoetvoesiella</taxon>
    </lineage>
</organism>
<proteinExistence type="inferred from homology"/>
<dbReference type="PANTHER" id="PTHR42792">
    <property type="entry name" value="FLAGELLIN"/>
    <property type="match status" value="1"/>
</dbReference>
<gene>
    <name evidence="6" type="ORF">DFR37_101423</name>
</gene>
<dbReference type="AlphaFoldDB" id="A0A366HKB1"/>
<name>A0A366HKB1_9BURK</name>
<dbReference type="RefSeq" id="WP_113931582.1">
    <property type="nucleotide sequence ID" value="NZ_JACCEU010000001.1"/>
</dbReference>
<dbReference type="EMBL" id="QNRQ01000001">
    <property type="protein sequence ID" value="RBP43294.1"/>
    <property type="molecule type" value="Genomic_DNA"/>
</dbReference>
<dbReference type="OrthoDB" id="9768249at2"/>